<dbReference type="AlphaFoldDB" id="A0A8H7MBT5"/>
<protein>
    <recommendedName>
        <fullName evidence="6">Glycosyl hydrolase family 95 N-terminal domain-containing protein</fullName>
    </recommendedName>
</protein>
<dbReference type="GO" id="GO:0004560">
    <property type="term" value="F:alpha-L-fucosidase activity"/>
    <property type="evidence" value="ECO:0007669"/>
    <property type="project" value="InterPro"/>
</dbReference>
<evidence type="ECO:0000259" key="1">
    <source>
        <dbReference type="Pfam" id="PF14498"/>
    </source>
</evidence>
<proteinExistence type="predicted"/>
<feature type="domain" description="Alpha fucosidase A-like C-terminal" evidence="2">
    <location>
        <begin position="690"/>
        <end position="743"/>
    </location>
</feature>
<evidence type="ECO:0000313" key="4">
    <source>
        <dbReference type="EMBL" id="KAF9692016.1"/>
    </source>
</evidence>
<dbReference type="FunFam" id="1.50.10.10:FF:000028">
    <property type="entry name" value="Alpha-L-fucosidase 2"/>
    <property type="match status" value="1"/>
</dbReference>
<evidence type="ECO:0000259" key="2">
    <source>
        <dbReference type="Pfam" id="PF21307"/>
    </source>
</evidence>
<reference evidence="4" key="1">
    <citation type="submission" date="2018-12" db="EMBL/GenBank/DDBJ databases">
        <authorList>
            <person name="Syme R.A."/>
            <person name="Farfan-Caceres L."/>
            <person name="Lichtenzveig J."/>
        </authorList>
    </citation>
    <scope>NUCLEOTIDE SEQUENCE</scope>
    <source>
        <strain evidence="4">Al4</strain>
    </source>
</reference>
<comment type="caution">
    <text evidence="4">The sequence shown here is derived from an EMBL/GenBank/DDBJ whole genome shotgun (WGS) entry which is preliminary data.</text>
</comment>
<keyword evidence="5" id="KW-1185">Reference proteome</keyword>
<dbReference type="PANTHER" id="PTHR31084">
    <property type="entry name" value="ALPHA-L-FUCOSIDASE 2"/>
    <property type="match status" value="1"/>
</dbReference>
<dbReference type="Proteomes" id="UP000651452">
    <property type="component" value="Unassembled WGS sequence"/>
</dbReference>
<dbReference type="SUPFAM" id="SSF48208">
    <property type="entry name" value="Six-hairpin glycosidases"/>
    <property type="match status" value="1"/>
</dbReference>
<organism evidence="4 5">
    <name type="scientific">Ascochyta lentis</name>
    <dbReference type="NCBI Taxonomy" id="205686"/>
    <lineage>
        <taxon>Eukaryota</taxon>
        <taxon>Fungi</taxon>
        <taxon>Dikarya</taxon>
        <taxon>Ascomycota</taxon>
        <taxon>Pezizomycotina</taxon>
        <taxon>Dothideomycetes</taxon>
        <taxon>Pleosporomycetidae</taxon>
        <taxon>Pleosporales</taxon>
        <taxon>Pleosporineae</taxon>
        <taxon>Didymellaceae</taxon>
        <taxon>Ascochyta</taxon>
    </lineage>
</organism>
<evidence type="ECO:0000259" key="3">
    <source>
        <dbReference type="Pfam" id="PF22124"/>
    </source>
</evidence>
<feature type="domain" description="Glycosyl hydrolase family 95 catalytic" evidence="3">
    <location>
        <begin position="270"/>
        <end position="673"/>
    </location>
</feature>
<sequence>MLRYKSPASDWNDALPLGNGRLGAMVYGGVHKETLQLNEESVWYGGPMNRTPVGAKEHLEDLRKAIRAGRHRDAEALVGKYFLATPKSARHYEPLGTCTINFAYAKKQLCFETVKDAVQDYERILNLERAEAVVQYAVNETQVRREAIASHADNIIAIRVVADKEITFTISLTRMSDVEWEVNEFLDSIDIVDQRIVLHATPGGKDSNRLCLAAAAHVHGAGTVRIVGRELQVTAKETLVVFAAHTQYRHGDVQQAVMSDLDTALRIGSETLWQRHVVDWQNLFDRMSVQLFPNNTYLTTIERLENNRDPGLAALYHAYARYLLLSCSRSYPKALPANLQGIWNPTFQPSWGSKFTININLQMNYWAANTSDLAECELPLFELLERMAINGKHTALEVWGCRGWCAHHSTDIFADTETQDRWMPATLWPLGGAWLCTHVWEHYSFTRDHALLVRMAPVLAGCIDFLLDFLVEDSTGQYLVTSPSLSPENTFLHKESGEKGVFCEGSTMDMAIVRQIFTQFLLTSSTLGDLYKGRVSAVKIALAKLPPMTISSKTGTIQEWGLNDYEETELGHRHVSHLYALYPGDTIATSSDPKLVEAAKKTLARRLEHGGGHTGWSRAWLVNFWARLRQPTECHRHIEALLKNSTLPNLLDNHPPFQIDGNFGGAAGITECLVQSHEEVLHEGEKCSTRLIRMLPSCPDEWKKGKVRGVRCRGGFELDFEWDDGQIQDPVHVRSRFGNDGVLIFHHVGSDARDSGVEVIIPAVAGDHAIKRHDQTS</sequence>
<dbReference type="Gene3D" id="1.50.10.10">
    <property type="match status" value="1"/>
</dbReference>
<dbReference type="GO" id="GO:0005975">
    <property type="term" value="P:carbohydrate metabolic process"/>
    <property type="evidence" value="ECO:0007669"/>
    <property type="project" value="InterPro"/>
</dbReference>
<dbReference type="PANTHER" id="PTHR31084:SF18">
    <property type="entry name" value="GLYCOSYL HYDROLASE FAMILY 95 N-TERMINAL DOMAIN-CONTAINING PROTEIN"/>
    <property type="match status" value="1"/>
</dbReference>
<gene>
    <name evidence="4" type="ORF">EKO04_009890</name>
</gene>
<dbReference type="InterPro" id="IPR049053">
    <property type="entry name" value="AFCA-like_C"/>
</dbReference>
<evidence type="ECO:0000313" key="5">
    <source>
        <dbReference type="Proteomes" id="UP000651452"/>
    </source>
</evidence>
<accession>A0A8H7MBT5</accession>
<reference evidence="4" key="2">
    <citation type="submission" date="2020-09" db="EMBL/GenBank/DDBJ databases">
        <title>Reference genome assembly for Australian Ascochyta lentis isolate Al4.</title>
        <authorList>
            <person name="Lee R.C."/>
            <person name="Farfan-Caceres L.M."/>
            <person name="Debler J.W."/>
            <person name="Williams A.H."/>
            <person name="Henares B.M."/>
        </authorList>
    </citation>
    <scope>NUCLEOTIDE SEQUENCE</scope>
    <source>
        <strain evidence="4">Al4</strain>
    </source>
</reference>
<feature type="domain" description="Glycosyl hydrolase family 95 N-terminal" evidence="1">
    <location>
        <begin position="2"/>
        <end position="249"/>
    </location>
</feature>
<dbReference type="InterPro" id="IPR012341">
    <property type="entry name" value="6hp_glycosidase-like_sf"/>
</dbReference>
<dbReference type="OrthoDB" id="2848340at2759"/>
<evidence type="ECO:0008006" key="6">
    <source>
        <dbReference type="Google" id="ProtNLM"/>
    </source>
</evidence>
<name>A0A8H7MBT5_9PLEO</name>
<dbReference type="Pfam" id="PF22124">
    <property type="entry name" value="Glyco_hydro_95_cat"/>
    <property type="match status" value="1"/>
</dbReference>
<dbReference type="EMBL" id="RZGK01000019">
    <property type="protein sequence ID" value="KAF9692016.1"/>
    <property type="molecule type" value="Genomic_DNA"/>
</dbReference>
<dbReference type="Pfam" id="PF14498">
    <property type="entry name" value="Glyco_hyd_65N_2"/>
    <property type="match status" value="1"/>
</dbReference>
<dbReference type="InterPro" id="IPR016518">
    <property type="entry name" value="Alpha-L-fucosidase"/>
</dbReference>
<dbReference type="PIRSF" id="PIRSF007663">
    <property type="entry name" value="UCP007663"/>
    <property type="match status" value="1"/>
</dbReference>
<dbReference type="InterPro" id="IPR027414">
    <property type="entry name" value="GH95_N_dom"/>
</dbReference>
<dbReference type="Pfam" id="PF21307">
    <property type="entry name" value="Glyco_hydro_95_C"/>
    <property type="match status" value="1"/>
</dbReference>
<dbReference type="InterPro" id="IPR008928">
    <property type="entry name" value="6-hairpin_glycosidase_sf"/>
</dbReference>
<dbReference type="InterPro" id="IPR054363">
    <property type="entry name" value="GH95_cat"/>
</dbReference>